<dbReference type="InterPro" id="IPR003715">
    <property type="entry name" value="Poly_export_N"/>
</dbReference>
<evidence type="ECO:0000256" key="2">
    <source>
        <dbReference type="ARBA" id="ARBA00009450"/>
    </source>
</evidence>
<keyword evidence="6" id="KW-0812">Transmembrane</keyword>
<feature type="domain" description="Soluble ligand binding" evidence="17">
    <location>
        <begin position="107"/>
        <end position="155"/>
    </location>
</feature>
<comment type="caution">
    <text evidence="19">The sequence shown here is derived from an EMBL/GenBank/DDBJ whole genome shotgun (WGS) entry which is preliminary data.</text>
</comment>
<dbReference type="Pfam" id="PF02563">
    <property type="entry name" value="Poly_export"/>
    <property type="match status" value="1"/>
</dbReference>
<evidence type="ECO:0000313" key="20">
    <source>
        <dbReference type="Proteomes" id="UP000319771"/>
    </source>
</evidence>
<gene>
    <name evidence="19" type="ORF">E6K81_06745</name>
</gene>
<evidence type="ECO:0000256" key="11">
    <source>
        <dbReference type="ARBA" id="ARBA00023136"/>
    </source>
</evidence>
<keyword evidence="10" id="KW-0626">Porin</keyword>
<dbReference type="InterPro" id="IPR049712">
    <property type="entry name" value="Poly_export"/>
</dbReference>
<evidence type="ECO:0000256" key="3">
    <source>
        <dbReference type="ARBA" id="ARBA00022448"/>
    </source>
</evidence>
<evidence type="ECO:0000259" key="16">
    <source>
        <dbReference type="Pfam" id="PF02563"/>
    </source>
</evidence>
<dbReference type="GO" id="GO:0015288">
    <property type="term" value="F:porin activity"/>
    <property type="evidence" value="ECO:0007669"/>
    <property type="project" value="UniProtKB-KW"/>
</dbReference>
<dbReference type="Gene3D" id="3.10.560.10">
    <property type="entry name" value="Outer membrane lipoprotein wza domain like"/>
    <property type="match status" value="2"/>
</dbReference>
<evidence type="ECO:0000256" key="15">
    <source>
        <dbReference type="SAM" id="SignalP"/>
    </source>
</evidence>
<evidence type="ECO:0000256" key="13">
    <source>
        <dbReference type="ARBA" id="ARBA00023237"/>
    </source>
</evidence>
<evidence type="ECO:0000259" key="17">
    <source>
        <dbReference type="Pfam" id="PF10531"/>
    </source>
</evidence>
<reference evidence="19 20" key="1">
    <citation type="journal article" date="2019" name="Nat. Microbiol.">
        <title>Mediterranean grassland soil C-N compound turnover is dependent on rainfall and depth, and is mediated by genomically divergent microorganisms.</title>
        <authorList>
            <person name="Diamond S."/>
            <person name="Andeer P.F."/>
            <person name="Li Z."/>
            <person name="Crits-Christoph A."/>
            <person name="Burstein D."/>
            <person name="Anantharaman K."/>
            <person name="Lane K.R."/>
            <person name="Thomas B.C."/>
            <person name="Pan C."/>
            <person name="Northen T.R."/>
            <person name="Banfield J.F."/>
        </authorList>
    </citation>
    <scope>NUCLEOTIDE SEQUENCE [LARGE SCALE GENOMIC DNA]</scope>
    <source>
        <strain evidence="19">WS_11</strain>
    </source>
</reference>
<organism evidence="19 20">
    <name type="scientific">Eiseniibacteriota bacterium</name>
    <dbReference type="NCBI Taxonomy" id="2212470"/>
    <lineage>
        <taxon>Bacteria</taxon>
        <taxon>Candidatus Eiseniibacteriota</taxon>
    </lineage>
</organism>
<keyword evidence="8" id="KW-0625">Polysaccharide transport</keyword>
<feature type="domain" description="Polysaccharide export protein N-terminal" evidence="16">
    <location>
        <begin position="24"/>
        <end position="99"/>
    </location>
</feature>
<keyword evidence="11" id="KW-0472">Membrane</keyword>
<evidence type="ECO:0000259" key="18">
    <source>
        <dbReference type="Pfam" id="PF22461"/>
    </source>
</evidence>
<dbReference type="InterPro" id="IPR019554">
    <property type="entry name" value="Soluble_ligand-bd"/>
</dbReference>
<proteinExistence type="inferred from homology"/>
<dbReference type="AlphaFoldDB" id="A0A538U9T5"/>
<dbReference type="Proteomes" id="UP000319771">
    <property type="component" value="Unassembled WGS sequence"/>
</dbReference>
<evidence type="ECO:0000256" key="12">
    <source>
        <dbReference type="ARBA" id="ARBA00023139"/>
    </source>
</evidence>
<dbReference type="Pfam" id="PF10531">
    <property type="entry name" value="SLBB"/>
    <property type="match status" value="1"/>
</dbReference>
<evidence type="ECO:0000256" key="9">
    <source>
        <dbReference type="ARBA" id="ARBA00023065"/>
    </source>
</evidence>
<dbReference type="Pfam" id="PF22461">
    <property type="entry name" value="SLBB_2"/>
    <property type="match status" value="1"/>
</dbReference>
<keyword evidence="14" id="KW-0449">Lipoprotein</keyword>
<dbReference type="EMBL" id="VBPB01000098">
    <property type="protein sequence ID" value="TMQ72658.1"/>
    <property type="molecule type" value="Genomic_DNA"/>
</dbReference>
<keyword evidence="13" id="KW-0998">Cell outer membrane</keyword>
<evidence type="ECO:0000256" key="7">
    <source>
        <dbReference type="ARBA" id="ARBA00022729"/>
    </source>
</evidence>
<keyword evidence="4" id="KW-1134">Transmembrane beta strand</keyword>
<dbReference type="GO" id="GO:0009279">
    <property type="term" value="C:cell outer membrane"/>
    <property type="evidence" value="ECO:0007669"/>
    <property type="project" value="UniProtKB-SubCell"/>
</dbReference>
<comment type="subcellular location">
    <subcellularLocation>
        <location evidence="1">Cell outer membrane</location>
        <topology evidence="1">Multi-pass membrane protein</topology>
    </subcellularLocation>
</comment>
<feature type="chain" id="PRO_5022107769" evidence="15">
    <location>
        <begin position="27"/>
        <end position="319"/>
    </location>
</feature>
<dbReference type="PANTHER" id="PTHR33619:SF3">
    <property type="entry name" value="POLYSACCHARIDE EXPORT PROTEIN GFCE-RELATED"/>
    <property type="match status" value="1"/>
</dbReference>
<evidence type="ECO:0000313" key="19">
    <source>
        <dbReference type="EMBL" id="TMQ72658.1"/>
    </source>
</evidence>
<keyword evidence="7 15" id="KW-0732">Signal</keyword>
<keyword evidence="5" id="KW-0762">Sugar transport</keyword>
<dbReference type="GO" id="GO:0006811">
    <property type="term" value="P:monoatomic ion transport"/>
    <property type="evidence" value="ECO:0007669"/>
    <property type="project" value="UniProtKB-KW"/>
</dbReference>
<keyword evidence="3" id="KW-0813">Transport</keyword>
<sequence length="319" mass="33066">MTMAGVRRLMLAVLALAALGVGTAAAEEYLIGNEDVLQVSVWLHPELERTVTVSANGTIIYPPMGEVPAVGLTLKQLGDKLGERVSSFLRQTTAVTVTVAQYNSRSVFVSGAVAKPGRYGFEHIPGLIDVISQAGGALPGADLTAVQIIHRDGDNRTTVTADVASALRDGVGVKLPDLKAGDAIVVPGLALPGTSAAGVGVGILGEVAKPGLYPVGPSQDLWAVIAAAGGATAKGDLQNVKIITRQGDHPIVATINLRDVLKRGARSPLEVRPGDVVYVGSTAATARGKTWNGFQDVLAISRDVLNLVVLRDVIRRNGN</sequence>
<keyword evidence="12" id="KW-0564">Palmitate</keyword>
<dbReference type="InterPro" id="IPR054765">
    <property type="entry name" value="SLBB_dom"/>
</dbReference>
<name>A0A538U9T5_UNCEI</name>
<dbReference type="PANTHER" id="PTHR33619">
    <property type="entry name" value="POLYSACCHARIDE EXPORT PROTEIN GFCE-RELATED"/>
    <property type="match status" value="1"/>
</dbReference>
<evidence type="ECO:0000256" key="8">
    <source>
        <dbReference type="ARBA" id="ARBA00023047"/>
    </source>
</evidence>
<keyword evidence="9" id="KW-0406">Ion transport</keyword>
<evidence type="ECO:0000256" key="4">
    <source>
        <dbReference type="ARBA" id="ARBA00022452"/>
    </source>
</evidence>
<evidence type="ECO:0000256" key="6">
    <source>
        <dbReference type="ARBA" id="ARBA00022692"/>
    </source>
</evidence>
<evidence type="ECO:0000256" key="5">
    <source>
        <dbReference type="ARBA" id="ARBA00022597"/>
    </source>
</evidence>
<feature type="domain" description="SLBB" evidence="18">
    <location>
        <begin position="201"/>
        <end position="279"/>
    </location>
</feature>
<evidence type="ECO:0000256" key="1">
    <source>
        <dbReference type="ARBA" id="ARBA00004571"/>
    </source>
</evidence>
<protein>
    <submittedName>
        <fullName evidence="19">Polysaccharide export protein</fullName>
    </submittedName>
</protein>
<dbReference type="Gene3D" id="3.30.1950.10">
    <property type="entry name" value="wza like domain"/>
    <property type="match status" value="1"/>
</dbReference>
<comment type="similarity">
    <text evidence="2">Belongs to the BexD/CtrA/VexA family.</text>
</comment>
<feature type="signal peptide" evidence="15">
    <location>
        <begin position="1"/>
        <end position="26"/>
    </location>
</feature>
<dbReference type="GO" id="GO:0046930">
    <property type="term" value="C:pore complex"/>
    <property type="evidence" value="ECO:0007669"/>
    <property type="project" value="UniProtKB-KW"/>
</dbReference>
<evidence type="ECO:0000256" key="14">
    <source>
        <dbReference type="ARBA" id="ARBA00023288"/>
    </source>
</evidence>
<accession>A0A538U9T5</accession>
<dbReference type="GO" id="GO:0015159">
    <property type="term" value="F:polysaccharide transmembrane transporter activity"/>
    <property type="evidence" value="ECO:0007669"/>
    <property type="project" value="InterPro"/>
</dbReference>
<evidence type="ECO:0000256" key="10">
    <source>
        <dbReference type="ARBA" id="ARBA00023114"/>
    </source>
</evidence>